<dbReference type="Proteomes" id="UP000814033">
    <property type="component" value="Unassembled WGS sequence"/>
</dbReference>
<accession>A0ACB8RTQ0</accession>
<gene>
    <name evidence="1" type="ORF">FA95DRAFT_1559283</name>
</gene>
<sequence>MSKLPPALLYLTIYNPTLKPTAPIADDDEDAEEQAHILFYTARERAVSRDRMLRQIGLAKALINFADMLAPEDVCENVHSQSRRMVMLSPEPGFWMHACVELAKSPRQSPSSKGKKGKDKDKDKGKEPEPEVVYDYHDGSVQDEYLRSHLLRGYEQFKLLHGSFASVLGTLGQQALELQLERFFTVWAWRWDLEEDSDFGKHLGLSLHPLHRAIQDALDKFASQIPQPSEAAPFLLAPPHFVPSTFYTRSSLVSSLPLFILSRIPPPPQLTFAPPNAPQIYVPPHEDDTKPMVDRFANTTMTATRDAMEATGSAFVALGNSMDVRKWNWPGYLTFGKGARKSGPASPEKTERGLHDGDPETDAAYRAAESATELAHRFDGELHVRIDTESLHDAMSSIGVAPRSRAASFSDDLAARSAERFTPSPPPDGALPDASHLTPSADPSSSAAVDPDALPPSLSHSISSQPPSQPPSCSPPPPTFFTYPVFIAPREDPQRTARRQLLYLVREQLAVAFLAPVNAEHSDEDLASLHAAVAALLTDVQDLIAENKVNESLELYSATKILQPKDKHIIITENGTTLASPGFTSRSEHLYNGEQLITEMDALEVFSRTQGPQHWHIARRERACSVYMEISRKETSLTDVDNELAGVVRRFREL</sequence>
<evidence type="ECO:0000313" key="1">
    <source>
        <dbReference type="EMBL" id="KAI0047223.1"/>
    </source>
</evidence>
<reference evidence="1" key="2">
    <citation type="journal article" date="2022" name="New Phytol.">
        <title>Evolutionary transition to the ectomycorrhizal habit in the genomes of a hyperdiverse lineage of mushroom-forming fungi.</title>
        <authorList>
            <person name="Looney B."/>
            <person name="Miyauchi S."/>
            <person name="Morin E."/>
            <person name="Drula E."/>
            <person name="Courty P.E."/>
            <person name="Kohler A."/>
            <person name="Kuo A."/>
            <person name="LaButti K."/>
            <person name="Pangilinan J."/>
            <person name="Lipzen A."/>
            <person name="Riley R."/>
            <person name="Andreopoulos W."/>
            <person name="He G."/>
            <person name="Johnson J."/>
            <person name="Nolan M."/>
            <person name="Tritt A."/>
            <person name="Barry K.W."/>
            <person name="Grigoriev I.V."/>
            <person name="Nagy L.G."/>
            <person name="Hibbett D."/>
            <person name="Henrissat B."/>
            <person name="Matheny P.B."/>
            <person name="Labbe J."/>
            <person name="Martin F.M."/>
        </authorList>
    </citation>
    <scope>NUCLEOTIDE SEQUENCE</scope>
    <source>
        <strain evidence="1">FP105234-sp</strain>
    </source>
</reference>
<comment type="caution">
    <text evidence="1">The sequence shown here is derived from an EMBL/GenBank/DDBJ whole genome shotgun (WGS) entry which is preliminary data.</text>
</comment>
<protein>
    <submittedName>
        <fullName evidence="1">Uncharacterized protein</fullName>
    </submittedName>
</protein>
<name>A0ACB8RTQ0_9AGAM</name>
<proteinExistence type="predicted"/>
<evidence type="ECO:0000313" key="2">
    <source>
        <dbReference type="Proteomes" id="UP000814033"/>
    </source>
</evidence>
<organism evidence="1 2">
    <name type="scientific">Auriscalpium vulgare</name>
    <dbReference type="NCBI Taxonomy" id="40419"/>
    <lineage>
        <taxon>Eukaryota</taxon>
        <taxon>Fungi</taxon>
        <taxon>Dikarya</taxon>
        <taxon>Basidiomycota</taxon>
        <taxon>Agaricomycotina</taxon>
        <taxon>Agaricomycetes</taxon>
        <taxon>Russulales</taxon>
        <taxon>Auriscalpiaceae</taxon>
        <taxon>Auriscalpium</taxon>
    </lineage>
</organism>
<dbReference type="EMBL" id="MU275908">
    <property type="protein sequence ID" value="KAI0047223.1"/>
    <property type="molecule type" value="Genomic_DNA"/>
</dbReference>
<reference evidence="1" key="1">
    <citation type="submission" date="2021-02" db="EMBL/GenBank/DDBJ databases">
        <authorList>
            <consortium name="DOE Joint Genome Institute"/>
            <person name="Ahrendt S."/>
            <person name="Looney B.P."/>
            <person name="Miyauchi S."/>
            <person name="Morin E."/>
            <person name="Drula E."/>
            <person name="Courty P.E."/>
            <person name="Chicoki N."/>
            <person name="Fauchery L."/>
            <person name="Kohler A."/>
            <person name="Kuo A."/>
            <person name="Labutti K."/>
            <person name="Pangilinan J."/>
            <person name="Lipzen A."/>
            <person name="Riley R."/>
            <person name="Andreopoulos W."/>
            <person name="He G."/>
            <person name="Johnson J."/>
            <person name="Barry K.W."/>
            <person name="Grigoriev I.V."/>
            <person name="Nagy L."/>
            <person name="Hibbett D."/>
            <person name="Henrissat B."/>
            <person name="Matheny P.B."/>
            <person name="Labbe J."/>
            <person name="Martin F."/>
        </authorList>
    </citation>
    <scope>NUCLEOTIDE SEQUENCE</scope>
    <source>
        <strain evidence="1">FP105234-sp</strain>
    </source>
</reference>
<keyword evidence="2" id="KW-1185">Reference proteome</keyword>